<dbReference type="Pfam" id="PF09594">
    <property type="entry name" value="GT87"/>
    <property type="match status" value="1"/>
</dbReference>
<feature type="transmembrane region" description="Helical" evidence="7">
    <location>
        <begin position="155"/>
        <end position="171"/>
    </location>
</feature>
<feature type="transmembrane region" description="Helical" evidence="7">
    <location>
        <begin position="203"/>
        <end position="225"/>
    </location>
</feature>
<evidence type="ECO:0008006" key="10">
    <source>
        <dbReference type="Google" id="ProtNLM"/>
    </source>
</evidence>
<keyword evidence="2" id="KW-1003">Cell membrane</keyword>
<feature type="transmembrane region" description="Helical" evidence="7">
    <location>
        <begin position="301"/>
        <end position="330"/>
    </location>
</feature>
<gene>
    <name evidence="8" type="ORF">HARCEL1_04775</name>
</gene>
<evidence type="ECO:0000313" key="8">
    <source>
        <dbReference type="EMBL" id="AWB27068.1"/>
    </source>
</evidence>
<keyword evidence="5 7" id="KW-1133">Transmembrane helix</keyword>
<evidence type="ECO:0000256" key="4">
    <source>
        <dbReference type="ARBA" id="ARBA00022692"/>
    </source>
</evidence>
<dbReference type="KEGG" id="harc:HARCEL1_04775"/>
<feature type="transmembrane region" description="Helical" evidence="7">
    <location>
        <begin position="342"/>
        <end position="364"/>
    </location>
</feature>
<keyword evidence="6 7" id="KW-0472">Membrane</keyword>
<keyword evidence="9" id="KW-1185">Reference proteome</keyword>
<feature type="transmembrane region" description="Helical" evidence="7">
    <location>
        <begin position="178"/>
        <end position="197"/>
    </location>
</feature>
<accession>A0A2R4WZV3</accession>
<sequence length="415" mass="42672">MDRRPITDRAVGPANGRLWVRIALVGGLLAGVGSVLSLVLVRPDQIGIATDVYARAGRALLDGEAVYAVHPVDHPGFRFRYPPVIAVLATVYGAIGPTGAFLVQSGVNVLALLTLAWLVDDRLPPLPATDRALAGLTILVAGPVASALVMGQLSPLIALSAVGGCLVALSGRPRRAGLGLGLAAFVKVYPAGAWAWLAAKRSWRALAVAVLVVAGGWLASLAIGVDLTQAYVTTVLLDESSTAAFADGPSLWPGAVTLMRPLAALGVRGTGLWIGALAIVAPPVLACYRHLDDPVGVETALLATVVGLLAVVPLESFYFTLAVPVLVLVAVRIEDHPAIRPLAVGTLLVWLAVPPGPLAALATSLPGALGGLTQWVAESVLRRIQAPLVGSLLVLGACVWANHDLAGENSETETA</sequence>
<feature type="transmembrane region" description="Helical" evidence="7">
    <location>
        <begin position="18"/>
        <end position="41"/>
    </location>
</feature>
<dbReference type="Proteomes" id="UP000244727">
    <property type="component" value="Chromosome"/>
</dbReference>
<evidence type="ECO:0000256" key="2">
    <source>
        <dbReference type="ARBA" id="ARBA00022475"/>
    </source>
</evidence>
<dbReference type="AlphaFoldDB" id="A0A2R4WZV3"/>
<dbReference type="InterPro" id="IPR018584">
    <property type="entry name" value="GT87"/>
</dbReference>
<proteinExistence type="predicted"/>
<dbReference type="RefSeq" id="WP_108381437.1">
    <property type="nucleotide sequence ID" value="NZ_CP028858.1"/>
</dbReference>
<evidence type="ECO:0000256" key="1">
    <source>
        <dbReference type="ARBA" id="ARBA00004651"/>
    </source>
</evidence>
<protein>
    <recommendedName>
        <fullName evidence="10">DUF2029 domain-containing protein</fullName>
    </recommendedName>
</protein>
<dbReference type="GeneID" id="36511796"/>
<evidence type="ECO:0000256" key="3">
    <source>
        <dbReference type="ARBA" id="ARBA00022679"/>
    </source>
</evidence>
<evidence type="ECO:0000313" key="9">
    <source>
        <dbReference type="Proteomes" id="UP000244727"/>
    </source>
</evidence>
<name>A0A2R4WZV3_9EURY</name>
<feature type="transmembrane region" description="Helical" evidence="7">
    <location>
        <begin position="79"/>
        <end position="95"/>
    </location>
</feature>
<dbReference type="GO" id="GO:0016758">
    <property type="term" value="F:hexosyltransferase activity"/>
    <property type="evidence" value="ECO:0007669"/>
    <property type="project" value="InterPro"/>
</dbReference>
<evidence type="ECO:0000256" key="6">
    <source>
        <dbReference type="ARBA" id="ARBA00023136"/>
    </source>
</evidence>
<keyword evidence="3" id="KW-0808">Transferase</keyword>
<dbReference type="EMBL" id="CP028858">
    <property type="protein sequence ID" value="AWB27068.1"/>
    <property type="molecule type" value="Genomic_DNA"/>
</dbReference>
<feature type="transmembrane region" description="Helical" evidence="7">
    <location>
        <begin position="262"/>
        <end position="281"/>
    </location>
</feature>
<keyword evidence="4 7" id="KW-0812">Transmembrane</keyword>
<comment type="subcellular location">
    <subcellularLocation>
        <location evidence="1">Cell membrane</location>
        <topology evidence="1">Multi-pass membrane protein</topology>
    </subcellularLocation>
</comment>
<reference evidence="8 9" key="1">
    <citation type="submission" date="2018-04" db="EMBL/GenBank/DDBJ databases">
        <title>Halococcoides cellulosivorans gen. nov., sp. nov., an extremely halophilic cellulose-utilizing haloarchaeon from hypersaline lakes.</title>
        <authorList>
            <person name="Sorokin D.Y."/>
            <person name="Toshchakov S.V."/>
            <person name="Samarov N.I."/>
            <person name="Korzhenkov A."/>
            <person name="Kublanov I.V."/>
        </authorList>
    </citation>
    <scope>NUCLEOTIDE SEQUENCE [LARGE SCALE GENOMIC DNA]</scope>
    <source>
        <strain evidence="8 9">HArcel1</strain>
    </source>
</reference>
<evidence type="ECO:0000256" key="7">
    <source>
        <dbReference type="SAM" id="Phobius"/>
    </source>
</evidence>
<evidence type="ECO:0000256" key="5">
    <source>
        <dbReference type="ARBA" id="ARBA00022989"/>
    </source>
</evidence>
<dbReference type="GO" id="GO:0005886">
    <property type="term" value="C:plasma membrane"/>
    <property type="evidence" value="ECO:0007669"/>
    <property type="project" value="UniProtKB-SubCell"/>
</dbReference>
<organism evidence="8 9">
    <name type="scientific">Halococcoides cellulosivorans</name>
    <dbReference type="NCBI Taxonomy" id="1679096"/>
    <lineage>
        <taxon>Archaea</taxon>
        <taxon>Methanobacteriati</taxon>
        <taxon>Methanobacteriota</taxon>
        <taxon>Stenosarchaea group</taxon>
        <taxon>Halobacteria</taxon>
        <taxon>Halobacteriales</taxon>
        <taxon>Haloarculaceae</taxon>
        <taxon>Halococcoides</taxon>
    </lineage>
</organism>